<reference evidence="1" key="1">
    <citation type="submission" date="2022-08" db="UniProtKB">
        <authorList>
            <consortium name="EnsemblMetazoa"/>
        </authorList>
    </citation>
    <scope>IDENTIFICATION</scope>
    <source>
        <strain evidence="1">Israel</strain>
    </source>
</reference>
<evidence type="ECO:0000313" key="1">
    <source>
        <dbReference type="EnsemblMetazoa" id="PPAI007319-PA"/>
    </source>
</evidence>
<organism evidence="1 2">
    <name type="scientific">Phlebotomus papatasi</name>
    <name type="common">Sandfly</name>
    <dbReference type="NCBI Taxonomy" id="29031"/>
    <lineage>
        <taxon>Eukaryota</taxon>
        <taxon>Metazoa</taxon>
        <taxon>Ecdysozoa</taxon>
        <taxon>Arthropoda</taxon>
        <taxon>Hexapoda</taxon>
        <taxon>Insecta</taxon>
        <taxon>Pterygota</taxon>
        <taxon>Neoptera</taxon>
        <taxon>Endopterygota</taxon>
        <taxon>Diptera</taxon>
        <taxon>Nematocera</taxon>
        <taxon>Psychodoidea</taxon>
        <taxon>Psychodidae</taxon>
        <taxon>Phlebotomus</taxon>
        <taxon>Phlebotomus</taxon>
    </lineage>
</organism>
<sequence length="31" mass="3388">MMVTGYTAVTTFRLSGTLCHSGMVLTYVIAY</sequence>
<dbReference type="AlphaFoldDB" id="A0A1B0DGN5"/>
<protein>
    <submittedName>
        <fullName evidence="1">Uncharacterized protein</fullName>
    </submittedName>
</protein>
<name>A0A1B0DGN5_PHLPP</name>
<evidence type="ECO:0000313" key="2">
    <source>
        <dbReference type="Proteomes" id="UP000092462"/>
    </source>
</evidence>
<accession>A0A1B0DGN5</accession>
<proteinExistence type="predicted"/>
<dbReference type="EMBL" id="AJVK01060116">
    <property type="status" value="NOT_ANNOTATED_CDS"/>
    <property type="molecule type" value="Genomic_DNA"/>
</dbReference>
<dbReference type="EnsemblMetazoa" id="PPAI007319-RA">
    <property type="protein sequence ID" value="PPAI007319-PA"/>
    <property type="gene ID" value="PPAI007319"/>
</dbReference>
<dbReference type="VEuPathDB" id="VectorBase:PPAI007319"/>
<keyword evidence="2" id="KW-1185">Reference proteome</keyword>
<dbReference type="Proteomes" id="UP000092462">
    <property type="component" value="Unassembled WGS sequence"/>
</dbReference>